<organism evidence="3 4">
    <name type="scientific">Kribbella antibiotica</name>
    <dbReference type="NCBI Taxonomy" id="190195"/>
    <lineage>
        <taxon>Bacteria</taxon>
        <taxon>Bacillati</taxon>
        <taxon>Actinomycetota</taxon>
        <taxon>Actinomycetes</taxon>
        <taxon>Propionibacteriales</taxon>
        <taxon>Kribbellaceae</taxon>
        <taxon>Kribbella</taxon>
    </lineage>
</organism>
<protein>
    <submittedName>
        <fullName evidence="3">Glycosyl hydrolase family protein</fullName>
    </submittedName>
</protein>
<accession>A0A4V2YQ56</accession>
<dbReference type="Proteomes" id="UP000295124">
    <property type="component" value="Unassembled WGS sequence"/>
</dbReference>
<name>A0A4V2YQ56_9ACTN</name>
<dbReference type="InterPro" id="IPR006311">
    <property type="entry name" value="TAT_signal"/>
</dbReference>
<dbReference type="OrthoDB" id="655039at2"/>
<keyword evidence="1" id="KW-0732">Signal</keyword>
<dbReference type="PROSITE" id="PS51762">
    <property type="entry name" value="GH16_2"/>
    <property type="match status" value="1"/>
</dbReference>
<evidence type="ECO:0000313" key="3">
    <source>
        <dbReference type="EMBL" id="TDD60847.1"/>
    </source>
</evidence>
<evidence type="ECO:0000259" key="2">
    <source>
        <dbReference type="PROSITE" id="PS51762"/>
    </source>
</evidence>
<dbReference type="GO" id="GO:0004553">
    <property type="term" value="F:hydrolase activity, hydrolyzing O-glycosyl compounds"/>
    <property type="evidence" value="ECO:0007669"/>
    <property type="project" value="InterPro"/>
</dbReference>
<feature type="domain" description="GH16" evidence="2">
    <location>
        <begin position="44"/>
        <end position="266"/>
    </location>
</feature>
<dbReference type="EMBL" id="SMKX01000020">
    <property type="protein sequence ID" value="TDD60847.1"/>
    <property type="molecule type" value="Genomic_DNA"/>
</dbReference>
<dbReference type="GO" id="GO:0005975">
    <property type="term" value="P:carbohydrate metabolic process"/>
    <property type="evidence" value="ECO:0007669"/>
    <property type="project" value="InterPro"/>
</dbReference>
<dbReference type="AlphaFoldDB" id="A0A4V2YQ56"/>
<evidence type="ECO:0000313" key="4">
    <source>
        <dbReference type="Proteomes" id="UP000295124"/>
    </source>
</evidence>
<dbReference type="Gene3D" id="2.60.120.200">
    <property type="match status" value="1"/>
</dbReference>
<feature type="signal peptide" evidence="1">
    <location>
        <begin position="1"/>
        <end position="24"/>
    </location>
</feature>
<dbReference type="PROSITE" id="PS51318">
    <property type="entry name" value="TAT"/>
    <property type="match status" value="1"/>
</dbReference>
<dbReference type="RefSeq" id="WP_132166835.1">
    <property type="nucleotide sequence ID" value="NZ_SMKX01000020.1"/>
</dbReference>
<keyword evidence="3" id="KW-0378">Hydrolase</keyword>
<sequence>MPLKRRSFLLAAGTTIAGAAVANAAPAQARELAWETALPANSFASYSALETSWNYLYPWGSDHNGTARMYASKTDHNHVYLESGGVLVLKGSRINWDEGKSSKDPYLPIHYHAGAIHSKLRVLVNDQYPQWEVKGEFQAPSGRGTWPAFWLTGVNSWPPESDILEFKGDARNWFNTYDGGWDNTVVPVSNPGGWHGYRAWITKVNATDVDIHYYLDGTWVGQHRGTNFVGKPMNIIINLQMEGASGSSGPSGDTYYRARNVYVGRASNS</sequence>
<reference evidence="3 4" key="1">
    <citation type="submission" date="2019-03" db="EMBL/GenBank/DDBJ databases">
        <title>Draft genome sequences of novel Actinobacteria.</title>
        <authorList>
            <person name="Sahin N."/>
            <person name="Ay H."/>
            <person name="Saygin H."/>
        </authorList>
    </citation>
    <scope>NUCLEOTIDE SEQUENCE [LARGE SCALE GENOMIC DNA]</scope>
    <source>
        <strain evidence="3 4">JCM 13523</strain>
    </source>
</reference>
<dbReference type="InterPro" id="IPR013320">
    <property type="entry name" value="ConA-like_dom_sf"/>
</dbReference>
<feature type="chain" id="PRO_5038830534" evidence="1">
    <location>
        <begin position="25"/>
        <end position="269"/>
    </location>
</feature>
<dbReference type="InterPro" id="IPR000757">
    <property type="entry name" value="Beta-glucanase-like"/>
</dbReference>
<keyword evidence="4" id="KW-1185">Reference proteome</keyword>
<gene>
    <name evidence="3" type="ORF">E1263_09520</name>
</gene>
<evidence type="ECO:0000256" key="1">
    <source>
        <dbReference type="SAM" id="SignalP"/>
    </source>
</evidence>
<proteinExistence type="predicted"/>
<comment type="caution">
    <text evidence="3">The sequence shown here is derived from an EMBL/GenBank/DDBJ whole genome shotgun (WGS) entry which is preliminary data.</text>
</comment>
<dbReference type="SUPFAM" id="SSF49899">
    <property type="entry name" value="Concanavalin A-like lectins/glucanases"/>
    <property type="match status" value="1"/>
</dbReference>